<comment type="caution">
    <text evidence="2">The sequence shown here is derived from an EMBL/GenBank/DDBJ whole genome shotgun (WGS) entry which is preliminary data.</text>
</comment>
<dbReference type="GO" id="GO:0003724">
    <property type="term" value="F:RNA helicase activity"/>
    <property type="evidence" value="ECO:0007669"/>
    <property type="project" value="UniProtKB-EC"/>
</dbReference>
<evidence type="ECO:0008006" key="4">
    <source>
        <dbReference type="Google" id="ProtNLM"/>
    </source>
</evidence>
<evidence type="ECO:0000313" key="3">
    <source>
        <dbReference type="Proteomes" id="UP000765509"/>
    </source>
</evidence>
<organism evidence="2 3">
    <name type="scientific">Austropuccinia psidii MF-1</name>
    <dbReference type="NCBI Taxonomy" id="1389203"/>
    <lineage>
        <taxon>Eukaryota</taxon>
        <taxon>Fungi</taxon>
        <taxon>Dikarya</taxon>
        <taxon>Basidiomycota</taxon>
        <taxon>Pucciniomycotina</taxon>
        <taxon>Pucciniomycetes</taxon>
        <taxon>Pucciniales</taxon>
        <taxon>Sphaerophragmiaceae</taxon>
        <taxon>Austropuccinia</taxon>
    </lineage>
</organism>
<keyword evidence="3" id="KW-1185">Reference proteome</keyword>
<dbReference type="Proteomes" id="UP000765509">
    <property type="component" value="Unassembled WGS sequence"/>
</dbReference>
<dbReference type="GO" id="GO:0071013">
    <property type="term" value="C:catalytic step 2 spliceosome"/>
    <property type="evidence" value="ECO:0007669"/>
    <property type="project" value="TreeGrafter"/>
</dbReference>
<evidence type="ECO:0000313" key="2">
    <source>
        <dbReference type="EMBL" id="MBW0565347.1"/>
    </source>
</evidence>
<reference evidence="2" key="1">
    <citation type="submission" date="2021-03" db="EMBL/GenBank/DDBJ databases">
        <title>Draft genome sequence of rust myrtle Austropuccinia psidii MF-1, a brazilian biotype.</title>
        <authorList>
            <person name="Quecine M.C."/>
            <person name="Pachon D.M.R."/>
            <person name="Bonatelli M.L."/>
            <person name="Correr F.H."/>
            <person name="Franceschini L.M."/>
            <person name="Leite T.F."/>
            <person name="Margarido G.R.A."/>
            <person name="Almeida C.A."/>
            <person name="Ferrarezi J.A."/>
            <person name="Labate C.A."/>
        </authorList>
    </citation>
    <scope>NUCLEOTIDE SEQUENCE</scope>
    <source>
        <strain evidence="2">MF-1</strain>
    </source>
</reference>
<dbReference type="PANTHER" id="PTHR18934:SF83">
    <property type="entry name" value="PRE-MRNA-SPLICING FACTOR ATP-DEPENDENT RNA HELICASE DHX16"/>
    <property type="match status" value="1"/>
</dbReference>
<dbReference type="InterPro" id="IPR027417">
    <property type="entry name" value="P-loop_NTPase"/>
</dbReference>
<gene>
    <name evidence="2" type="ORF">O181_105062</name>
</gene>
<name>A0A9Q3JMV4_9BASI</name>
<dbReference type="AlphaFoldDB" id="A0A9Q3JMV4"/>
<dbReference type="EMBL" id="AVOT02077285">
    <property type="protein sequence ID" value="MBW0565347.1"/>
    <property type="molecule type" value="Genomic_DNA"/>
</dbReference>
<comment type="catalytic activity">
    <reaction evidence="1">
        <text>ATP + H2O = ADP + phosphate + H(+)</text>
        <dbReference type="Rhea" id="RHEA:13065"/>
        <dbReference type="ChEBI" id="CHEBI:15377"/>
        <dbReference type="ChEBI" id="CHEBI:15378"/>
        <dbReference type="ChEBI" id="CHEBI:30616"/>
        <dbReference type="ChEBI" id="CHEBI:43474"/>
        <dbReference type="ChEBI" id="CHEBI:456216"/>
        <dbReference type="EC" id="3.6.4.13"/>
    </reaction>
</comment>
<accession>A0A9Q3JMV4</accession>
<dbReference type="SUPFAM" id="SSF52540">
    <property type="entry name" value="P-loop containing nucleoside triphosphate hydrolases"/>
    <property type="match status" value="1"/>
</dbReference>
<proteinExistence type="predicted"/>
<dbReference type="OrthoDB" id="10253254at2759"/>
<protein>
    <recommendedName>
        <fullName evidence="4">Helicase ATP-binding domain-containing protein</fullName>
    </recommendedName>
</protein>
<sequence>MEDYDDILDESTTIAFWMDQDGRIGGTLGTQHSAVMAQMDAAECPVLLHFSLICWLFLTVIAEYEGTIVVGDTGSGITSQLSQYNHQAACTNKHSKIGSTPARRVPAMWVSGGVADKMGLTVGDAVGYLVQFEDGTSPKTVIKRMTDRMLLREHMSEPDLAGYVTIIIDEAHECRYLN</sequence>
<dbReference type="GO" id="GO:0003723">
    <property type="term" value="F:RNA binding"/>
    <property type="evidence" value="ECO:0007669"/>
    <property type="project" value="TreeGrafter"/>
</dbReference>
<dbReference type="Gene3D" id="3.40.50.300">
    <property type="entry name" value="P-loop containing nucleotide triphosphate hydrolases"/>
    <property type="match status" value="1"/>
</dbReference>
<dbReference type="PANTHER" id="PTHR18934">
    <property type="entry name" value="ATP-DEPENDENT RNA HELICASE"/>
    <property type="match status" value="1"/>
</dbReference>
<evidence type="ECO:0000256" key="1">
    <source>
        <dbReference type="ARBA" id="ARBA00047984"/>
    </source>
</evidence>